<proteinExistence type="predicted"/>
<dbReference type="InterPro" id="IPR045351">
    <property type="entry name" value="DUF6531"/>
</dbReference>
<dbReference type="NCBIfam" id="TIGR01643">
    <property type="entry name" value="YD_repeat_2x"/>
    <property type="match status" value="8"/>
</dbReference>
<organism evidence="5 6">
    <name type="scientific">Frankia nepalensis</name>
    <dbReference type="NCBI Taxonomy" id="1836974"/>
    <lineage>
        <taxon>Bacteria</taxon>
        <taxon>Bacillati</taxon>
        <taxon>Actinomycetota</taxon>
        <taxon>Actinomycetes</taxon>
        <taxon>Frankiales</taxon>
        <taxon>Frankiaceae</taxon>
        <taxon>Frankia</taxon>
    </lineage>
</organism>
<feature type="domain" description="Teneurin-like YD-shell" evidence="4">
    <location>
        <begin position="2473"/>
        <end position="2774"/>
    </location>
</feature>
<dbReference type="Pfam" id="PF05593">
    <property type="entry name" value="RHS_repeat"/>
    <property type="match status" value="4"/>
</dbReference>
<feature type="region of interest" description="Disordered" evidence="2">
    <location>
        <begin position="29"/>
        <end position="76"/>
    </location>
</feature>
<dbReference type="EMBL" id="JAEACQ010000358">
    <property type="protein sequence ID" value="MBL7632930.1"/>
    <property type="molecule type" value="Genomic_DNA"/>
</dbReference>
<dbReference type="Pfam" id="PF25023">
    <property type="entry name" value="TEN_YD-shell"/>
    <property type="match status" value="1"/>
</dbReference>
<dbReference type="Pfam" id="PF20148">
    <property type="entry name" value="DUF6531"/>
    <property type="match status" value="1"/>
</dbReference>
<dbReference type="InterPro" id="IPR056823">
    <property type="entry name" value="TEN-like_YD-shell"/>
</dbReference>
<dbReference type="InterPro" id="IPR006530">
    <property type="entry name" value="YD"/>
</dbReference>
<dbReference type="NCBIfam" id="TIGR03696">
    <property type="entry name" value="Rhs_assc_core"/>
    <property type="match status" value="1"/>
</dbReference>
<evidence type="ECO:0000259" key="4">
    <source>
        <dbReference type="Pfam" id="PF25023"/>
    </source>
</evidence>
<dbReference type="PANTHER" id="PTHR32305">
    <property type="match status" value="1"/>
</dbReference>
<reference evidence="5" key="1">
    <citation type="submission" date="2020-12" db="EMBL/GenBank/DDBJ databases">
        <title>Genomic characterization of non-nitrogen-fixing Frankia strains.</title>
        <authorList>
            <person name="Carlos-Shanley C."/>
            <person name="Guerra T."/>
            <person name="Hahn D."/>
        </authorList>
    </citation>
    <scope>NUCLEOTIDE SEQUENCE</scope>
    <source>
        <strain evidence="5">CN6</strain>
    </source>
</reference>
<protein>
    <submittedName>
        <fullName evidence="5">RHS repeat protein</fullName>
    </submittedName>
</protein>
<evidence type="ECO:0000313" key="5">
    <source>
        <dbReference type="EMBL" id="MBL7632930.1"/>
    </source>
</evidence>
<sequence>MALLLVPVLVMTGVSLVVYDRVTSPGLVPISEQNPFKDVDLPESSDGSIGGDGEDEDEAGEPVHQVPTSATSVGGVPDPAAVRAQVGEVAGAVPVTPDEEPREVRIPPGQGEVQVPQVAAGAEVPAQGDLTVGAREPGRMQAGRVEVESARTGQSTVFANPDGTFTTEVSAAPVRFKDRDGRWVDIDTRLAEQNNGRLRPRAAQAPVEIAAAADDPELARVELGAGVSVGFGLDGAAGSAGRADEAKVVFAGVREQADLELSAANSGLKEVIVLRSAGAPTSWAFPLRLQGLTASLDASGQVVLAGRDGKAVAVIPRGWMEDGAGAVSDGVTYQLVEEAGKGQVLRVELDADWLSAPERVFPVRVDPTVTALSAAADDTYVSSATPSTAHLSDASLRVGLRTGGDVNHAYLRFPNDPALANANILSATVSLYNEASHDACDPHPVSLHQVAAPWNGLAAVWPGPAVGDEVAQSSFSHQAGNGSCGAGWETFSDPRITELVEDWNNGSQDNHGLSVRASTTDSDHYKEFASKDCACSAPGTSGDHRPKMSVTWSPYDADYAFPSGSAVWEQPVTATQEGRIKIRVTNHGAETWRPNGDYKLSYHVFNAAGTTLITDQGKQTDLPSTVGRGQFLDVTAVVDELPAGSYLLKFDMQDVGATGNTWFSGHGVSMFPVGVTSGAGGGAQVTGASPDDLHRADSLRPTLSLNGSQIGMTYEFQICTNPDAASGACWASGSVSGSGSTGSWQPPAGALTWSTKYYWRGRASFLGTWSAWTPPIGLYTEVKAPVTSRHFGADPYVPSVASVTPLIGNYTSSTTDVTVAGVGPPAGVTRTYNSRNPYVGMFGEGWTSQWDMNVKADDAGEGSLVVRYPDGREGRFGRNWDGSYVSQDGQYALVQAPSPKIASFTGANSISSLGTTDTGETWEVLSGTWGINSNNAYLATAAVLKPSVAVLPAPPDGLVRFTAPTAQDNVGVAFRVQDVDNLWALTVKPSTNSLVLVKRVGGTTSTAATFTGVCCAANDVFAVRMVGSTLTVYRNDRVVGTHTDSALSTATKAGLYATGIGSGRIGSVTIVSEAHRDVFTSANSSTTLGTTDDGETWKTSTGLGAGTWGISSNQAYLATASGNRNVATVPAAADGAFTFKLPVAQAGLGLAFRYADADNYWRLVAQPSSGTWQLVKRVAGTETLVATSSSGLCCTASDTLKVITYGESIIVQRNGTQILSASDPAVFYGSRAGPFAEATGAGRFDEFTATAATTLTDKSGTAHTFRSDGRLARITDVSGNQLELTWDSNAKLTTVANLTTARSLSFTWTGTHVTSVSTQSVAAHGGPVTWTYAYTGDKLTSVTAPHSANPTQYRYAGNGKLDRITLPKGNVDMEVGYNSPDDTVAWKEDGEGNRTTYTRLTTDTDPTTIVRVTDPKDHDQDWEYDNGQLVSVRDEIGERSFVYNDRGFLYQVIDENGNMVQTDTDDHGNVLTRSRVRSLVDDTDLEVISEFYEYYQGSPGDPRNDSVLVYRDGRSGSPTDNTFATTNQYDSYGQLIGHTTPATDAFPSGRTETWVYSTGTEAATGSGGTVPRGLLLTHTDPRGKTTTFGYDVKGDLRREQDPAGLVHTYTYDELGRQVTSTEISDTFPAGLTTTTAYTKLGWVAQVTQPGVENLITSVVHTPVTTNSYDANGNLIQVTVSDSTGGDTARVTEYSYDDADREIYRTDGAGSFPWSTYATTYDPNGNVATSTDPNGTVTAYTYTVRNLLAMTVVEDFVDDPVAGSAPHDEFIESRAYDPAGRLASVTDEEGRVTRHTYYLDDLPYRTILQGYRPPDLATGQLSEAGAYDLVLAEHHYDRAGNETSTIAAGGLRTTSATYAQDGSLESQAVDPEGLHRWTAHTYDAAGNPLLDESGADGTSNTRRTEYTYDDANRLATTTVFGDGSDRFTSALVRDQRGFVVSSVDPRGYVSGGPPDPAYVTDLVTDARGNVVQTIHPPVQVEQNGGSATTDRPSEEVGYNTFGEVTHVRDARNQVTVTAYDHLGRVTQKTYPSYTPPGGGSPIVPTEQWYYDDNNNPTIHIDTRGQTTTIVYDKRDRPVAVTEPQASGAPSAGVTRTVYDDAGNVISTVDQLGAWTFHAYDDLDREWATTTTERSPLATFNAYTVYNDAGDVVRVVKPSNVATGASVISEYNGAGDLVAVTDELGKTTTRGYDHVGRLVSTTDPLGRETRTTYDRAGRTTAVAQYSPTDTLLRTTTTGYDAAGNVTSATDPNGHTTTATFDALNQRRALTVPVSSGVSITSSAGYDVAGNRTRLTDGNANSTIYTFNSLGLPEKTIEPSTPAYPNLADRTWQATYDASGLPTTLLEPGGVTRTATYDELGRRTVETGYGTGTTGAARALEYDLAGNLVEIDIPAGSIPFTYNDRGLPTSAGGGASTFVYDEDGRMIQRGDTGTWSNYSYDARGNLVAAGPAAAGGTRLYSYDDASQLVEIDYDGDTGAVRNFTYDDLGRLATDTLTGPGGTLRAQSYAYDDNDNITSSTISPGTVAAAGTHTYTYDWADRLTSWTDPASTATTYGWDAAGNRTSVNSQAATFDARNRLTSDGAATYLYTARGTMSSRTAGSTVTTFGFDAFDRLVSHTAGPVTTDYTYDGLDRIATRNTTENFVYDGLEKEPGVDGTSAYARGPAGELLGTGTAGGDWATLENQHGDIVAAFTIDGTALTDDRAYDPFGAPIVAGDPNLRIGYQGSWTDPDTGLVNAQARWYNPATATFLSRDTAALPWTGTPADNRYTYAAANPITYNDPTGFRVDPDAEMRQSVAEANRKAGRTDMKCNAIGQCAPGKAPAIVRGKP</sequence>
<dbReference type="Proteomes" id="UP000604475">
    <property type="component" value="Unassembled WGS sequence"/>
</dbReference>
<dbReference type="Gene3D" id="2.180.10.10">
    <property type="entry name" value="RHS repeat-associated core"/>
    <property type="match status" value="5"/>
</dbReference>
<feature type="non-terminal residue" evidence="5">
    <location>
        <position position="2827"/>
    </location>
</feature>
<comment type="caution">
    <text evidence="5">The sequence shown here is derived from an EMBL/GenBank/DDBJ whole genome shotgun (WGS) entry which is preliminary data.</text>
</comment>
<feature type="domain" description="DUF6531" evidence="3">
    <location>
        <begin position="803"/>
        <end position="876"/>
    </location>
</feature>
<dbReference type="InterPro" id="IPR050708">
    <property type="entry name" value="T6SS_VgrG/RHS"/>
</dbReference>
<dbReference type="Gene3D" id="2.60.120.560">
    <property type="entry name" value="Exo-inulinase, domain 1"/>
    <property type="match status" value="2"/>
</dbReference>
<dbReference type="InterPro" id="IPR022385">
    <property type="entry name" value="Rhs_assc_core"/>
</dbReference>
<gene>
    <name evidence="5" type="ORF">I7412_38410</name>
</gene>
<dbReference type="RefSeq" id="WP_203006129.1">
    <property type="nucleotide sequence ID" value="NZ_JADWYW010000951.1"/>
</dbReference>
<keyword evidence="1" id="KW-0677">Repeat</keyword>
<accession>A0A937RMG4</accession>
<evidence type="ECO:0000256" key="2">
    <source>
        <dbReference type="SAM" id="MobiDB-lite"/>
    </source>
</evidence>
<dbReference type="PANTHER" id="PTHR32305:SF17">
    <property type="entry name" value="TRNA NUCLEASE WAPA"/>
    <property type="match status" value="1"/>
</dbReference>
<name>A0A937RMG4_9ACTN</name>
<evidence type="ECO:0000313" key="6">
    <source>
        <dbReference type="Proteomes" id="UP000604475"/>
    </source>
</evidence>
<dbReference type="NCBIfam" id="NF033679">
    <property type="entry name" value="DNRLRE_dom"/>
    <property type="match status" value="1"/>
</dbReference>
<evidence type="ECO:0000256" key="1">
    <source>
        <dbReference type="ARBA" id="ARBA00022737"/>
    </source>
</evidence>
<keyword evidence="6" id="KW-1185">Reference proteome</keyword>
<dbReference type="InterPro" id="IPR031325">
    <property type="entry name" value="RHS_repeat"/>
</dbReference>
<evidence type="ECO:0000259" key="3">
    <source>
        <dbReference type="Pfam" id="PF20148"/>
    </source>
</evidence>